<evidence type="ECO:0000313" key="1">
    <source>
        <dbReference type="EMBL" id="HII75100.1"/>
    </source>
</evidence>
<gene>
    <name evidence="1" type="ORF">HA332_12230</name>
</gene>
<organism evidence="1 2">
    <name type="scientific">Sulfurisphaera tokodaii</name>
    <dbReference type="NCBI Taxonomy" id="111955"/>
    <lineage>
        <taxon>Archaea</taxon>
        <taxon>Thermoproteota</taxon>
        <taxon>Thermoprotei</taxon>
        <taxon>Sulfolobales</taxon>
        <taxon>Sulfolobaceae</taxon>
        <taxon>Sulfurisphaera</taxon>
    </lineage>
</organism>
<protein>
    <submittedName>
        <fullName evidence="1">Uncharacterized protein</fullName>
    </submittedName>
</protein>
<name>A0A832TJJ7_9CREN</name>
<comment type="caution">
    <text evidence="1">The sequence shown here is derived from an EMBL/GenBank/DDBJ whole genome shotgun (WGS) entry which is preliminary data.</text>
</comment>
<dbReference type="GeneID" id="25400401"/>
<evidence type="ECO:0000313" key="2">
    <source>
        <dbReference type="Proteomes" id="UP000646844"/>
    </source>
</evidence>
<proteinExistence type="predicted"/>
<dbReference type="EMBL" id="DUJO01000052">
    <property type="protein sequence ID" value="HII75100.1"/>
    <property type="molecule type" value="Genomic_DNA"/>
</dbReference>
<accession>A0A832TJJ7</accession>
<dbReference type="AlphaFoldDB" id="A0A832TJJ7"/>
<reference evidence="1" key="1">
    <citation type="journal article" date="2020" name="bioRxiv">
        <title>A rank-normalized archaeal taxonomy based on genome phylogeny resolves widespread incomplete and uneven classifications.</title>
        <authorList>
            <person name="Rinke C."/>
            <person name="Chuvochina M."/>
            <person name="Mussig A.J."/>
            <person name="Chaumeil P.-A."/>
            <person name="Waite D.W."/>
            <person name="Whitman W.B."/>
            <person name="Parks D.H."/>
            <person name="Hugenholtz P."/>
        </authorList>
    </citation>
    <scope>NUCLEOTIDE SEQUENCE</scope>
    <source>
        <strain evidence="1">UBA8838</strain>
    </source>
</reference>
<sequence>MSINEEKLLNKIDYRIIEIKNISPSAEVRAIVITNKQPSTEIVNDISTIAKVELVMPFLSTVKVKAKAKDLLTLAEKDYVKFIMLEEVLAKLEEF</sequence>
<dbReference type="RefSeq" id="WP_052846761.1">
    <property type="nucleotide sequence ID" value="NZ_BAABQO010000001.1"/>
</dbReference>
<dbReference type="Proteomes" id="UP000646844">
    <property type="component" value="Unassembled WGS sequence"/>
</dbReference>